<accession>A0A8S3D6H3</accession>
<evidence type="ECO:0000313" key="2">
    <source>
        <dbReference type="EMBL" id="CAF4399728.1"/>
    </source>
</evidence>
<evidence type="ECO:0000313" key="5">
    <source>
        <dbReference type="Proteomes" id="UP000681720"/>
    </source>
</evidence>
<feature type="region of interest" description="Disordered" evidence="1">
    <location>
        <begin position="38"/>
        <end position="62"/>
    </location>
</feature>
<sequence length="62" mass="6638">DVEAKHLKLSIDQIENSPSDYIRLAQTLAVNSVENEKCSSANTSLNSTSSASSNRSSSKVPK</sequence>
<evidence type="ECO:0000256" key="1">
    <source>
        <dbReference type="SAM" id="MobiDB-lite"/>
    </source>
</evidence>
<reference evidence="4" key="1">
    <citation type="submission" date="2021-02" db="EMBL/GenBank/DDBJ databases">
        <authorList>
            <person name="Nowell W R."/>
        </authorList>
    </citation>
    <scope>NUCLEOTIDE SEQUENCE</scope>
</reference>
<dbReference type="Proteomes" id="UP000676336">
    <property type="component" value="Unassembled WGS sequence"/>
</dbReference>
<dbReference type="Proteomes" id="UP000681967">
    <property type="component" value="Unassembled WGS sequence"/>
</dbReference>
<dbReference type="EMBL" id="CAJOBJ010202506">
    <property type="protein sequence ID" value="CAF4987262.1"/>
    <property type="molecule type" value="Genomic_DNA"/>
</dbReference>
<comment type="caution">
    <text evidence="4">The sequence shown here is derived from an EMBL/GenBank/DDBJ whole genome shotgun (WGS) entry which is preliminary data.</text>
</comment>
<dbReference type="EMBL" id="CAJOBH010055498">
    <property type="protein sequence ID" value="CAF4399728.1"/>
    <property type="molecule type" value="Genomic_DNA"/>
</dbReference>
<dbReference type="EMBL" id="CAJOBI010126576">
    <property type="protein sequence ID" value="CAF4704011.1"/>
    <property type="molecule type" value="Genomic_DNA"/>
</dbReference>
<dbReference type="AlphaFoldDB" id="A0A8S3D6H3"/>
<feature type="non-terminal residue" evidence="4">
    <location>
        <position position="1"/>
    </location>
</feature>
<name>A0A8S3D6H3_9BILA</name>
<organism evidence="4 5">
    <name type="scientific">Rotaria magnacalcarata</name>
    <dbReference type="NCBI Taxonomy" id="392030"/>
    <lineage>
        <taxon>Eukaryota</taxon>
        <taxon>Metazoa</taxon>
        <taxon>Spiralia</taxon>
        <taxon>Gnathifera</taxon>
        <taxon>Rotifera</taxon>
        <taxon>Eurotatoria</taxon>
        <taxon>Bdelloidea</taxon>
        <taxon>Philodinida</taxon>
        <taxon>Philodinidae</taxon>
        <taxon>Rotaria</taxon>
    </lineage>
</organism>
<feature type="compositionally biased region" description="Low complexity" evidence="1">
    <location>
        <begin position="39"/>
        <end position="62"/>
    </location>
</feature>
<evidence type="ECO:0000313" key="4">
    <source>
        <dbReference type="EMBL" id="CAF4987262.1"/>
    </source>
</evidence>
<evidence type="ECO:0000313" key="3">
    <source>
        <dbReference type="EMBL" id="CAF4704011.1"/>
    </source>
</evidence>
<proteinExistence type="predicted"/>
<gene>
    <name evidence="2" type="ORF">BYL167_LOCUS31493</name>
    <name evidence="4" type="ORF">GIL414_LOCUS56401</name>
    <name evidence="3" type="ORF">SMN809_LOCUS43166</name>
</gene>
<feature type="non-terminal residue" evidence="4">
    <location>
        <position position="62"/>
    </location>
</feature>
<dbReference type="Proteomes" id="UP000681720">
    <property type="component" value="Unassembled WGS sequence"/>
</dbReference>
<protein>
    <submittedName>
        <fullName evidence="4">Uncharacterized protein</fullName>
    </submittedName>
</protein>